<gene>
    <name evidence="1" type="ORF">E2562_016127</name>
</gene>
<evidence type="ECO:0000313" key="2">
    <source>
        <dbReference type="Proteomes" id="UP000479710"/>
    </source>
</evidence>
<protein>
    <submittedName>
        <fullName evidence="1">Uncharacterized protein</fullName>
    </submittedName>
</protein>
<reference evidence="1 2" key="1">
    <citation type="submission" date="2019-11" db="EMBL/GenBank/DDBJ databases">
        <title>Whole genome sequence of Oryza granulata.</title>
        <authorList>
            <person name="Li W."/>
        </authorList>
    </citation>
    <scope>NUCLEOTIDE SEQUENCE [LARGE SCALE GENOMIC DNA]</scope>
    <source>
        <strain evidence="2">cv. Menghai</strain>
        <tissue evidence="1">Leaf</tissue>
    </source>
</reference>
<accession>A0A6G1F8C1</accession>
<dbReference type="EMBL" id="SPHZ02000001">
    <property type="protein sequence ID" value="KAF0933178.1"/>
    <property type="molecule type" value="Genomic_DNA"/>
</dbReference>
<proteinExistence type="predicted"/>
<dbReference type="Proteomes" id="UP000479710">
    <property type="component" value="Unassembled WGS sequence"/>
</dbReference>
<evidence type="ECO:0000313" key="1">
    <source>
        <dbReference type="EMBL" id="KAF0933178.1"/>
    </source>
</evidence>
<sequence length="107" mass="11851">SQVVAGLPSSSKEADNWAKNDEVEYVGVDDEKEKYKDLIKKLPYKHNCASIAGVENNCMATNSWVRDRVCNYTICICRSTPSRVLDVRASSCVPHKDMGLTATHQCG</sequence>
<feature type="non-terminal residue" evidence="1">
    <location>
        <position position="1"/>
    </location>
</feature>
<name>A0A6G1F8C1_9ORYZ</name>
<dbReference type="AlphaFoldDB" id="A0A6G1F8C1"/>
<keyword evidence="2" id="KW-1185">Reference proteome</keyword>
<comment type="caution">
    <text evidence="1">The sequence shown here is derived from an EMBL/GenBank/DDBJ whole genome shotgun (WGS) entry which is preliminary data.</text>
</comment>
<organism evidence="1 2">
    <name type="scientific">Oryza meyeriana var. granulata</name>
    <dbReference type="NCBI Taxonomy" id="110450"/>
    <lineage>
        <taxon>Eukaryota</taxon>
        <taxon>Viridiplantae</taxon>
        <taxon>Streptophyta</taxon>
        <taxon>Embryophyta</taxon>
        <taxon>Tracheophyta</taxon>
        <taxon>Spermatophyta</taxon>
        <taxon>Magnoliopsida</taxon>
        <taxon>Liliopsida</taxon>
        <taxon>Poales</taxon>
        <taxon>Poaceae</taxon>
        <taxon>BOP clade</taxon>
        <taxon>Oryzoideae</taxon>
        <taxon>Oryzeae</taxon>
        <taxon>Oryzinae</taxon>
        <taxon>Oryza</taxon>
        <taxon>Oryza meyeriana</taxon>
    </lineage>
</organism>